<keyword evidence="1" id="KW-0175">Coiled coil</keyword>
<reference evidence="4" key="1">
    <citation type="submission" date="2016-06" db="UniProtKB">
        <authorList>
            <consortium name="WormBaseParasite"/>
        </authorList>
    </citation>
    <scope>IDENTIFICATION</scope>
</reference>
<gene>
    <name evidence="2" type="ORF">GPUH_LOCUS25585</name>
</gene>
<evidence type="ECO:0000313" key="4">
    <source>
        <dbReference type="WBParaSite" id="GPUH_0002561501-mRNA-1"/>
    </source>
</evidence>
<feature type="coiled-coil region" evidence="1">
    <location>
        <begin position="1"/>
        <end position="59"/>
    </location>
</feature>
<name>A0A183EX94_9BILA</name>
<sequence>MAELESVNRRLSEIISRLSELELHLAEYDADNEKLTRELEECQEQQRGLEAQVADFSKQVDLICTKQSAMQAKREEINKKVQFPVLFLISI</sequence>
<reference evidence="2 3" key="2">
    <citation type="submission" date="2018-11" db="EMBL/GenBank/DDBJ databases">
        <authorList>
            <consortium name="Pathogen Informatics"/>
        </authorList>
    </citation>
    <scope>NUCLEOTIDE SEQUENCE [LARGE SCALE GENOMIC DNA]</scope>
</reference>
<accession>A0A183EX94</accession>
<evidence type="ECO:0000313" key="3">
    <source>
        <dbReference type="Proteomes" id="UP000271098"/>
    </source>
</evidence>
<evidence type="ECO:0000313" key="2">
    <source>
        <dbReference type="EMBL" id="VDN44386.1"/>
    </source>
</evidence>
<dbReference type="Proteomes" id="UP000271098">
    <property type="component" value="Unassembled WGS sequence"/>
</dbReference>
<dbReference type="OrthoDB" id="431497at2759"/>
<proteinExistence type="predicted"/>
<evidence type="ECO:0000256" key="1">
    <source>
        <dbReference type="SAM" id="Coils"/>
    </source>
</evidence>
<protein>
    <submittedName>
        <fullName evidence="4">HAP1 N-terminal domain-containing protein</fullName>
    </submittedName>
</protein>
<organism evidence="4">
    <name type="scientific">Gongylonema pulchrum</name>
    <dbReference type="NCBI Taxonomy" id="637853"/>
    <lineage>
        <taxon>Eukaryota</taxon>
        <taxon>Metazoa</taxon>
        <taxon>Ecdysozoa</taxon>
        <taxon>Nematoda</taxon>
        <taxon>Chromadorea</taxon>
        <taxon>Rhabditida</taxon>
        <taxon>Spirurina</taxon>
        <taxon>Spiruromorpha</taxon>
        <taxon>Spiruroidea</taxon>
        <taxon>Gongylonematidae</taxon>
        <taxon>Gongylonema</taxon>
    </lineage>
</organism>
<dbReference type="Gene3D" id="1.10.287.1490">
    <property type="match status" value="1"/>
</dbReference>
<dbReference type="EMBL" id="UYRT01105795">
    <property type="protein sequence ID" value="VDN44386.1"/>
    <property type="molecule type" value="Genomic_DNA"/>
</dbReference>
<dbReference type="WBParaSite" id="GPUH_0002561501-mRNA-1">
    <property type="protein sequence ID" value="GPUH_0002561501-mRNA-1"/>
    <property type="gene ID" value="GPUH_0002561501"/>
</dbReference>
<dbReference type="AlphaFoldDB" id="A0A183EX94"/>
<keyword evidence="3" id="KW-1185">Reference proteome</keyword>